<dbReference type="InterPro" id="IPR017871">
    <property type="entry name" value="ABC_transporter-like_CS"/>
</dbReference>
<keyword evidence="7 14" id="KW-0067">ATP-binding</keyword>
<dbReference type="PANTHER" id="PTHR43394:SF1">
    <property type="entry name" value="ATP-BINDING CASSETTE SUB-FAMILY B MEMBER 10, MITOCHONDRIAL"/>
    <property type="match status" value="1"/>
</dbReference>
<sequence>MVRRFGRGGAKPKPGSVWGMYRMIFFQVRSQWKGMIVAMISIVAVSLLQFVVPQFSQYTIDKLIPAKQYGDLAWIAVCFALTAVLLGIFNYASSMALATVGQQAVHELRTRLYRHLQSLDLGFYDRSRTGDLMSRVTNDVGMLQQLVSSGMMTVVTDLFTFVAVVAYMMWEDWELTLIVLATFPLMVTATRFFSKRIRAAFRRTQESVAEVSNHLQDTLSSIRLMKISATEEYESERFEQRSAVNRDANLAAVKLRAVYEPTIDMLTYAGTAAVLIVGALHTMDGALTIGKIVAFLAYLRLLQNPIRRISRTLNTVQQSAAAYDRIVEVLDTRPQIVEKEDAVVLPELRGHVEFRDVGFAYQPNSPVLRNFNLELRPGTVTAIVGSSGAGKSTIAHLISRFYDPQSGTIEIDGVPLPDLNLKSLRSRMGLVSQDVVLLNGTVRENIVYGAPEATEEMMIEAARAAHAHEFIVSLPQGYDSQIGERGVKLSGGQKQRLSIARALLRDPGLLILDEATSALDTESERAIQAALEDLLTGRTSLVIAHRLSTIRRADVIHVLERGVIVESGTHEELLERQGKYKHLYDLQFPQSSKSEPRSPRQDRAIPVQAR</sequence>
<protein>
    <submittedName>
        <fullName evidence="14">ABC transporter ATP-binding protein</fullName>
    </submittedName>
</protein>
<dbReference type="PROSITE" id="PS00211">
    <property type="entry name" value="ABC_TRANSPORTER_1"/>
    <property type="match status" value="1"/>
</dbReference>
<evidence type="ECO:0000256" key="6">
    <source>
        <dbReference type="ARBA" id="ARBA00022741"/>
    </source>
</evidence>
<dbReference type="InterPro" id="IPR003439">
    <property type="entry name" value="ABC_transporter-like_ATP-bd"/>
</dbReference>
<dbReference type="GO" id="GO:0005524">
    <property type="term" value="F:ATP binding"/>
    <property type="evidence" value="ECO:0007669"/>
    <property type="project" value="UniProtKB-KW"/>
</dbReference>
<keyword evidence="3" id="KW-0813">Transport</keyword>
<evidence type="ECO:0000259" key="12">
    <source>
        <dbReference type="PROSITE" id="PS50893"/>
    </source>
</evidence>
<dbReference type="InterPro" id="IPR039421">
    <property type="entry name" value="Type_1_exporter"/>
</dbReference>
<feature type="transmembrane region" description="Helical" evidence="11">
    <location>
        <begin position="175"/>
        <end position="193"/>
    </location>
</feature>
<name>A0A7X0VVD2_9BACL</name>
<evidence type="ECO:0000256" key="7">
    <source>
        <dbReference type="ARBA" id="ARBA00022840"/>
    </source>
</evidence>
<evidence type="ECO:0000313" key="14">
    <source>
        <dbReference type="EMBL" id="MBB6731227.1"/>
    </source>
</evidence>
<dbReference type="InterPro" id="IPR011527">
    <property type="entry name" value="ABC1_TM_dom"/>
</dbReference>
<evidence type="ECO:0000313" key="15">
    <source>
        <dbReference type="Proteomes" id="UP000564644"/>
    </source>
</evidence>
<evidence type="ECO:0000256" key="2">
    <source>
        <dbReference type="ARBA" id="ARBA00005417"/>
    </source>
</evidence>
<dbReference type="FunFam" id="1.20.1560.10:FF:000011">
    <property type="entry name" value="Multidrug ABC transporter ATP-binding protein"/>
    <property type="match status" value="1"/>
</dbReference>
<feature type="transmembrane region" description="Helical" evidence="11">
    <location>
        <begin position="72"/>
        <end position="92"/>
    </location>
</feature>
<feature type="transmembrane region" description="Helical" evidence="11">
    <location>
        <begin position="32"/>
        <end position="52"/>
    </location>
</feature>
<dbReference type="Proteomes" id="UP000564644">
    <property type="component" value="Unassembled WGS sequence"/>
</dbReference>
<evidence type="ECO:0000256" key="11">
    <source>
        <dbReference type="SAM" id="Phobius"/>
    </source>
</evidence>
<evidence type="ECO:0000256" key="9">
    <source>
        <dbReference type="ARBA" id="ARBA00023136"/>
    </source>
</evidence>
<evidence type="ECO:0000256" key="5">
    <source>
        <dbReference type="ARBA" id="ARBA00022692"/>
    </source>
</evidence>
<feature type="region of interest" description="Disordered" evidence="10">
    <location>
        <begin position="588"/>
        <end position="610"/>
    </location>
</feature>
<gene>
    <name evidence="14" type="ORF">H7C18_09940</name>
</gene>
<dbReference type="SUPFAM" id="SSF52540">
    <property type="entry name" value="P-loop containing nucleoside triphosphate hydrolases"/>
    <property type="match status" value="1"/>
</dbReference>
<evidence type="ECO:0000256" key="10">
    <source>
        <dbReference type="SAM" id="MobiDB-lite"/>
    </source>
</evidence>
<dbReference type="CDD" id="cd07346">
    <property type="entry name" value="ABC_6TM_exporters"/>
    <property type="match status" value="1"/>
</dbReference>
<dbReference type="GO" id="GO:0005886">
    <property type="term" value="C:plasma membrane"/>
    <property type="evidence" value="ECO:0007669"/>
    <property type="project" value="UniProtKB-SubCell"/>
</dbReference>
<feature type="domain" description="ABC transmembrane type-1" evidence="13">
    <location>
        <begin position="36"/>
        <end position="318"/>
    </location>
</feature>
<dbReference type="InterPro" id="IPR036640">
    <property type="entry name" value="ABC1_TM_sf"/>
</dbReference>
<accession>A0A7X0VVD2</accession>
<feature type="transmembrane region" description="Helical" evidence="11">
    <location>
        <begin position="151"/>
        <end position="169"/>
    </location>
</feature>
<proteinExistence type="inferred from homology"/>
<dbReference type="GO" id="GO:0016887">
    <property type="term" value="F:ATP hydrolysis activity"/>
    <property type="evidence" value="ECO:0007669"/>
    <property type="project" value="InterPro"/>
</dbReference>
<dbReference type="FunFam" id="3.40.50.300:FF:000218">
    <property type="entry name" value="Multidrug ABC transporter ATP-binding protein"/>
    <property type="match status" value="1"/>
</dbReference>
<evidence type="ECO:0000256" key="3">
    <source>
        <dbReference type="ARBA" id="ARBA00022448"/>
    </source>
</evidence>
<dbReference type="GO" id="GO:0015421">
    <property type="term" value="F:ABC-type oligopeptide transporter activity"/>
    <property type="evidence" value="ECO:0007669"/>
    <property type="project" value="TreeGrafter"/>
</dbReference>
<keyword evidence="4" id="KW-1003">Cell membrane</keyword>
<dbReference type="Gene3D" id="1.20.1560.10">
    <property type="entry name" value="ABC transporter type 1, transmembrane domain"/>
    <property type="match status" value="1"/>
</dbReference>
<dbReference type="EMBL" id="JACJVO010000010">
    <property type="protein sequence ID" value="MBB6731227.1"/>
    <property type="molecule type" value="Genomic_DNA"/>
</dbReference>
<evidence type="ECO:0000256" key="8">
    <source>
        <dbReference type="ARBA" id="ARBA00022989"/>
    </source>
</evidence>
<keyword evidence="8 11" id="KW-1133">Transmembrane helix</keyword>
<feature type="compositionally biased region" description="Basic and acidic residues" evidence="10">
    <location>
        <begin position="594"/>
        <end position="603"/>
    </location>
</feature>
<keyword evidence="6" id="KW-0547">Nucleotide-binding</keyword>
<feature type="transmembrane region" description="Helical" evidence="11">
    <location>
        <begin position="263"/>
        <end position="280"/>
    </location>
</feature>
<evidence type="ECO:0000259" key="13">
    <source>
        <dbReference type="PROSITE" id="PS50929"/>
    </source>
</evidence>
<organism evidence="14 15">
    <name type="scientific">Cohnella zeiphila</name>
    <dbReference type="NCBI Taxonomy" id="2761120"/>
    <lineage>
        <taxon>Bacteria</taxon>
        <taxon>Bacillati</taxon>
        <taxon>Bacillota</taxon>
        <taxon>Bacilli</taxon>
        <taxon>Bacillales</taxon>
        <taxon>Paenibacillaceae</taxon>
        <taxon>Cohnella</taxon>
    </lineage>
</organism>
<reference evidence="14 15" key="1">
    <citation type="submission" date="2020-08" db="EMBL/GenBank/DDBJ databases">
        <title>Cohnella phylogeny.</title>
        <authorList>
            <person name="Dunlap C."/>
        </authorList>
    </citation>
    <scope>NUCLEOTIDE SEQUENCE [LARGE SCALE GENOMIC DNA]</scope>
    <source>
        <strain evidence="14 15">CBP 2801</strain>
    </source>
</reference>
<dbReference type="PROSITE" id="PS50929">
    <property type="entry name" value="ABC_TM1F"/>
    <property type="match status" value="1"/>
</dbReference>
<evidence type="ECO:0000256" key="1">
    <source>
        <dbReference type="ARBA" id="ARBA00004651"/>
    </source>
</evidence>
<dbReference type="PANTHER" id="PTHR43394">
    <property type="entry name" value="ATP-DEPENDENT PERMEASE MDL1, MITOCHONDRIAL"/>
    <property type="match status" value="1"/>
</dbReference>
<keyword evidence="15" id="KW-1185">Reference proteome</keyword>
<feature type="domain" description="ABC transporter" evidence="12">
    <location>
        <begin position="352"/>
        <end position="586"/>
    </location>
</feature>
<dbReference type="SUPFAM" id="SSF90123">
    <property type="entry name" value="ABC transporter transmembrane region"/>
    <property type="match status" value="1"/>
</dbReference>
<dbReference type="SMART" id="SM00382">
    <property type="entry name" value="AAA"/>
    <property type="match status" value="1"/>
</dbReference>
<keyword evidence="9 11" id="KW-0472">Membrane</keyword>
<evidence type="ECO:0000256" key="4">
    <source>
        <dbReference type="ARBA" id="ARBA00022475"/>
    </source>
</evidence>
<dbReference type="PROSITE" id="PS50893">
    <property type="entry name" value="ABC_TRANSPORTER_2"/>
    <property type="match status" value="1"/>
</dbReference>
<dbReference type="Pfam" id="PF00005">
    <property type="entry name" value="ABC_tran"/>
    <property type="match status" value="1"/>
</dbReference>
<comment type="similarity">
    <text evidence="2">Belongs to the ABC transporter superfamily.</text>
</comment>
<keyword evidence="5 11" id="KW-0812">Transmembrane</keyword>
<dbReference type="InterPro" id="IPR027417">
    <property type="entry name" value="P-loop_NTPase"/>
</dbReference>
<comment type="caution">
    <text evidence="14">The sequence shown here is derived from an EMBL/GenBank/DDBJ whole genome shotgun (WGS) entry which is preliminary data.</text>
</comment>
<dbReference type="Gene3D" id="3.40.50.300">
    <property type="entry name" value="P-loop containing nucleotide triphosphate hydrolases"/>
    <property type="match status" value="1"/>
</dbReference>
<dbReference type="Pfam" id="PF00664">
    <property type="entry name" value="ABC_membrane"/>
    <property type="match status" value="1"/>
</dbReference>
<dbReference type="AlphaFoldDB" id="A0A7X0VVD2"/>
<dbReference type="InterPro" id="IPR003593">
    <property type="entry name" value="AAA+_ATPase"/>
</dbReference>
<comment type="subcellular location">
    <subcellularLocation>
        <location evidence="1">Cell membrane</location>
        <topology evidence="1">Multi-pass membrane protein</topology>
    </subcellularLocation>
</comment>